<dbReference type="InterPro" id="IPR052340">
    <property type="entry name" value="RNase_Y/CdgJ"/>
</dbReference>
<dbReference type="InterPro" id="IPR013976">
    <property type="entry name" value="HDOD"/>
</dbReference>
<dbReference type="EMBL" id="CP002543">
    <property type="protein sequence ID" value="ADY73535.1"/>
    <property type="molecule type" value="Genomic_DNA"/>
</dbReference>
<dbReference type="HOGENOM" id="CLU_442732_0_0_0"/>
<reference evidence="3" key="2">
    <citation type="submission" date="2011-02" db="EMBL/GenBank/DDBJ databases">
        <title>The complete genome of Desulfurobacterium thermolithotrophum DSM 11699.</title>
        <authorList>
            <consortium name="US DOE Joint Genome Institute (JGI-PGF)"/>
            <person name="Lucas S."/>
            <person name="Copeland A."/>
            <person name="Lapidus A."/>
            <person name="Bruce D."/>
            <person name="Goodwin L."/>
            <person name="Pitluck S."/>
            <person name="Kyrpides N."/>
            <person name="Mavromatis K."/>
            <person name="Pagani I."/>
            <person name="Ivanova N."/>
            <person name="Mikhailova N."/>
            <person name="Daligault H."/>
            <person name="Detter J.C."/>
            <person name="Tapia R."/>
            <person name="Han C."/>
            <person name="Land M."/>
            <person name="Hauser L."/>
            <person name="Markowitz V."/>
            <person name="Cheng J.-F."/>
            <person name="Hugenholtz P."/>
            <person name="Woyke T."/>
            <person name="Wu D."/>
            <person name="Spring S."/>
            <person name="Brambilla E."/>
            <person name="Klenk H.-P."/>
            <person name="Eisen J.A."/>
        </authorList>
    </citation>
    <scope>NUCLEOTIDE SEQUENCE [LARGE SCALE GENOMIC DNA]</scope>
    <source>
        <strain evidence="3">DSM 11699 / BSA</strain>
    </source>
</reference>
<evidence type="ECO:0000313" key="3">
    <source>
        <dbReference type="Proteomes" id="UP000007102"/>
    </source>
</evidence>
<dbReference type="Pfam" id="PF08668">
    <property type="entry name" value="HDOD"/>
    <property type="match status" value="1"/>
</dbReference>
<dbReference type="OrthoDB" id="8722at2"/>
<dbReference type="KEGG" id="dte:Dester_0895"/>
<sequence>MFGFRFGKRKRNLNKSQETHKEEKIKINRRMNDRYIVDLGNIVNISKTGCRIKKQNPEELKKEFIEVQIGKEKLKSIVVEDKASYYSVKFLKPFQDSKLIKSKVKRLKEFKLDKEKEKIDFDKLEAQSSEFKAIINLLSEINNPNTDTEKLTGYIVQIPKVKKTILEVANSAESGTAERINSLTTAIARIGFEKLKEVIRTTIMKDLSFENKDFSEFEHFEAYNLLKSTFLTEILRYVTFKDSKNEARLLFTSETTPLAIFTKLNNSFAKYYTSVKRMYSPYSRYLERKNFGTDFLELSKEFIVEYSGLFKYLYDGYILAHLNLFPFLTFPKRMKISISRRKLDFSYVTYLTLIAVLAIIGRDKKKTHILINRLKRLGMDTNKVMEFLNTVIENTNDALYNMGLRRSVRALPFSVQTMKLSKIFPKDNIYFDYIVNAIASSKGRIAFRHEDRMFSGYILDFVLNVEDFDFNTKSFCIVPCENLLEDELNIEDFSGFDIIVFKDFDLLSKKLFKDFKEIWQKFEGTIICTYSTYSFMDWDRPDLYNLVKGSIVDLPSFLYNTKSYEFIQKRIKEDLKDLLGSLSFNEELVFKEETIENIIYSYIETVFI</sequence>
<feature type="domain" description="HDOD" evidence="1">
    <location>
        <begin position="134"/>
        <end position="236"/>
    </location>
</feature>
<keyword evidence="3" id="KW-1185">Reference proteome</keyword>
<proteinExistence type="predicted"/>
<dbReference type="AlphaFoldDB" id="F0S3W3"/>
<name>F0S3W3_DESTD</name>
<protein>
    <recommendedName>
        <fullName evidence="1">HDOD domain-containing protein</fullName>
    </recommendedName>
</protein>
<dbReference type="InParanoid" id="F0S3W3"/>
<dbReference type="PANTHER" id="PTHR33525">
    <property type="match status" value="1"/>
</dbReference>
<dbReference type="SUPFAM" id="SSF109604">
    <property type="entry name" value="HD-domain/PDEase-like"/>
    <property type="match status" value="1"/>
</dbReference>
<evidence type="ECO:0000313" key="2">
    <source>
        <dbReference type="EMBL" id="ADY73535.1"/>
    </source>
</evidence>
<dbReference type="PANTHER" id="PTHR33525:SF4">
    <property type="entry name" value="CYCLIC DI-GMP PHOSPHODIESTERASE CDGJ"/>
    <property type="match status" value="1"/>
</dbReference>
<organism evidence="2 3">
    <name type="scientific">Desulfurobacterium thermolithotrophum (strain DSM 11699 / BSA)</name>
    <dbReference type="NCBI Taxonomy" id="868864"/>
    <lineage>
        <taxon>Bacteria</taxon>
        <taxon>Pseudomonadati</taxon>
        <taxon>Aquificota</taxon>
        <taxon>Aquificia</taxon>
        <taxon>Desulfurobacteriales</taxon>
        <taxon>Desulfurobacteriaceae</taxon>
        <taxon>Desulfurobacterium</taxon>
    </lineage>
</organism>
<dbReference type="RefSeq" id="WP_013638488.1">
    <property type="nucleotide sequence ID" value="NC_015185.1"/>
</dbReference>
<accession>F0S3W3</accession>
<dbReference type="eggNOG" id="COG1639">
    <property type="taxonomic scope" value="Bacteria"/>
</dbReference>
<reference evidence="2 3" key="1">
    <citation type="journal article" date="2011" name="Stand. Genomic Sci.">
        <title>Complete genome sequence of the thermophilic sulfur-reducer Desulfurobacterium thermolithotrophum type strain (BSA(T)) from a deep-sea hydrothermal vent.</title>
        <authorList>
            <person name="Goker M."/>
            <person name="Daligault H."/>
            <person name="Mwirichia R."/>
            <person name="Lapidus A."/>
            <person name="Lucas S."/>
            <person name="Deshpande S."/>
            <person name="Pagani I."/>
            <person name="Tapia R."/>
            <person name="Cheng J.F."/>
            <person name="Goodwin L."/>
            <person name="Pitluck S."/>
            <person name="Liolios K."/>
            <person name="Ivanova N."/>
            <person name="Mavromatis K."/>
            <person name="Mikhailova N."/>
            <person name="Pati A."/>
            <person name="Chen A."/>
            <person name="Palaniappan K."/>
            <person name="Han C."/>
            <person name="Land M."/>
            <person name="Hauser L."/>
            <person name="Pan C."/>
            <person name="Brambilla E.M."/>
            <person name="Rohde M."/>
            <person name="Spring S."/>
            <person name="Sikorski J."/>
            <person name="Wirth R."/>
            <person name="Detter J.C."/>
            <person name="Woyke T."/>
            <person name="Bristow J."/>
            <person name="Eisen J.A."/>
            <person name="Markowitz V."/>
            <person name="Hugenholtz P."/>
            <person name="Kyrpides N.C."/>
            <person name="Klenk H.P."/>
        </authorList>
    </citation>
    <scope>NUCLEOTIDE SEQUENCE [LARGE SCALE GENOMIC DNA]</scope>
    <source>
        <strain evidence="3">DSM 11699 / BSA</strain>
    </source>
</reference>
<gene>
    <name evidence="2" type="ordered locus">Dester_0895</name>
</gene>
<dbReference type="Gene3D" id="1.10.3210.10">
    <property type="entry name" value="Hypothetical protein af1432"/>
    <property type="match status" value="1"/>
</dbReference>
<dbReference type="STRING" id="868864.Dester_0895"/>
<evidence type="ECO:0000259" key="1">
    <source>
        <dbReference type="Pfam" id="PF08668"/>
    </source>
</evidence>
<dbReference type="Proteomes" id="UP000007102">
    <property type="component" value="Chromosome"/>
</dbReference>